<name>A0A918DP75_9GAMM</name>
<dbReference type="Gene3D" id="1.10.3430.10">
    <property type="entry name" value="Ammonium transporter AmtB like domains"/>
    <property type="match status" value="1"/>
</dbReference>
<organism evidence="10 11">
    <name type="scientific">Marinobacterium nitratireducens</name>
    <dbReference type="NCBI Taxonomy" id="518897"/>
    <lineage>
        <taxon>Bacteria</taxon>
        <taxon>Pseudomonadati</taxon>
        <taxon>Pseudomonadota</taxon>
        <taxon>Gammaproteobacteria</taxon>
        <taxon>Oceanospirillales</taxon>
        <taxon>Oceanospirillaceae</taxon>
        <taxon>Marinobacterium</taxon>
    </lineage>
</organism>
<dbReference type="GO" id="GO:0008519">
    <property type="term" value="F:ammonium channel activity"/>
    <property type="evidence" value="ECO:0007669"/>
    <property type="project" value="InterPro"/>
</dbReference>
<evidence type="ECO:0000256" key="3">
    <source>
        <dbReference type="ARBA" id="ARBA00022448"/>
    </source>
</evidence>
<feature type="transmembrane region" description="Helical" evidence="8">
    <location>
        <begin position="220"/>
        <end position="237"/>
    </location>
</feature>
<dbReference type="GO" id="GO:0005886">
    <property type="term" value="C:plasma membrane"/>
    <property type="evidence" value="ECO:0007669"/>
    <property type="project" value="UniProtKB-SubCell"/>
</dbReference>
<dbReference type="SUPFAM" id="SSF111352">
    <property type="entry name" value="Ammonium transporter"/>
    <property type="match status" value="1"/>
</dbReference>
<keyword evidence="5 8" id="KW-1133">Transmembrane helix</keyword>
<dbReference type="PANTHER" id="PTHR11730:SF62">
    <property type="entry name" value="AMMONIUM TRANSPORTER SLL1017-RELATED"/>
    <property type="match status" value="1"/>
</dbReference>
<dbReference type="NCBIfam" id="TIGR03644">
    <property type="entry name" value="marine_trans_1"/>
    <property type="match status" value="1"/>
</dbReference>
<keyword evidence="4 8" id="KW-0812">Transmembrane</keyword>
<dbReference type="InterPro" id="IPR001905">
    <property type="entry name" value="Ammonium_transpt"/>
</dbReference>
<dbReference type="NCBIfam" id="TIGR00836">
    <property type="entry name" value="amt"/>
    <property type="match status" value="1"/>
</dbReference>
<feature type="transmembrane region" description="Helical" evidence="8">
    <location>
        <begin position="22"/>
        <end position="46"/>
    </location>
</feature>
<evidence type="ECO:0000256" key="6">
    <source>
        <dbReference type="ARBA" id="ARBA00023136"/>
    </source>
</evidence>
<evidence type="ECO:0000256" key="7">
    <source>
        <dbReference type="ARBA" id="ARBA00023177"/>
    </source>
</evidence>
<evidence type="ECO:0000313" key="10">
    <source>
        <dbReference type="EMBL" id="GGO77841.1"/>
    </source>
</evidence>
<proteinExistence type="inferred from homology"/>
<evidence type="ECO:0000313" key="11">
    <source>
        <dbReference type="Proteomes" id="UP000599578"/>
    </source>
</evidence>
<feature type="transmembrane region" description="Helical" evidence="8">
    <location>
        <begin position="283"/>
        <end position="301"/>
    </location>
</feature>
<feature type="transmembrane region" description="Helical" evidence="8">
    <location>
        <begin position="257"/>
        <end position="276"/>
    </location>
</feature>
<evidence type="ECO:0000256" key="1">
    <source>
        <dbReference type="ARBA" id="ARBA00004141"/>
    </source>
</evidence>
<dbReference type="AlphaFoldDB" id="A0A918DP75"/>
<evidence type="ECO:0000259" key="9">
    <source>
        <dbReference type="Pfam" id="PF00909"/>
    </source>
</evidence>
<dbReference type="Pfam" id="PF00909">
    <property type="entry name" value="Ammonium_transp"/>
    <property type="match status" value="1"/>
</dbReference>
<comment type="caution">
    <text evidence="10">The sequence shown here is derived from an EMBL/GenBank/DDBJ whole genome shotgun (WGS) entry which is preliminary data.</text>
</comment>
<feature type="domain" description="Ammonium transporter AmtB-like" evidence="9">
    <location>
        <begin position="24"/>
        <end position="416"/>
    </location>
</feature>
<feature type="transmembrane region" description="Helical" evidence="8">
    <location>
        <begin position="339"/>
        <end position="358"/>
    </location>
</feature>
<evidence type="ECO:0000256" key="2">
    <source>
        <dbReference type="ARBA" id="ARBA00005887"/>
    </source>
</evidence>
<gene>
    <name evidence="10" type="ORF">GCM10011348_08320</name>
</gene>
<evidence type="ECO:0000256" key="4">
    <source>
        <dbReference type="ARBA" id="ARBA00022692"/>
    </source>
</evidence>
<protein>
    <recommendedName>
        <fullName evidence="8">Ammonium transporter</fullName>
    </recommendedName>
</protein>
<accession>A0A918DP75</accession>
<feature type="transmembrane region" description="Helical" evidence="8">
    <location>
        <begin position="364"/>
        <end position="389"/>
    </location>
</feature>
<keyword evidence="3 8" id="KW-0813">Transport</keyword>
<feature type="transmembrane region" description="Helical" evidence="8">
    <location>
        <begin position="118"/>
        <end position="137"/>
    </location>
</feature>
<dbReference type="RefSeq" id="WP_188858636.1">
    <property type="nucleotide sequence ID" value="NZ_BMLT01000002.1"/>
</dbReference>
<evidence type="ECO:0000256" key="8">
    <source>
        <dbReference type="RuleBase" id="RU362002"/>
    </source>
</evidence>
<dbReference type="PANTHER" id="PTHR11730">
    <property type="entry name" value="AMMONIUM TRANSPORTER"/>
    <property type="match status" value="1"/>
</dbReference>
<dbReference type="PROSITE" id="PS01219">
    <property type="entry name" value="AMMONIUM_TRANSP"/>
    <property type="match status" value="1"/>
</dbReference>
<sequence>MEELLKTTAADLTQLKYALDTFYFLVCGALVMWMAAGFAMLEAGLVRAKNTTEILTKNIALYAIACTLYLLCGYYIMYSSDAGGILPNLGGLIGSENSVDAVLAGGDDAPYYSSRSDFFFQVVFVATAMSIVSGAVAERMKLWAFLAFAVVMTGFIYPVEGYWTWGGGFLSEAGFSDFAGSGIVHMAGAAAALAGVLVLGARKGKYGKNGEINAIPGANLPLATLGTFILWLGWFGFNGGSELKLSDVGEANAVAQVFVNTNAAAAGGVIAALITARLWFKKADLTMALNGALAGLVAITAEPLAPTALASTIIGAIGGIVVVFSIVTLDKVKIDDPVGAISVHGVVGIWGLLAVPFNNAEATFGAQLLGIVSIFAWVFLASLVVWLVLKAVMGVRVSEEEEYEGVDIAECGMEAYPEFSASKK</sequence>
<comment type="subcellular location">
    <subcellularLocation>
        <location evidence="8">Cell membrane</location>
        <topology evidence="8">Multi-pass membrane protein</topology>
    </subcellularLocation>
    <subcellularLocation>
        <location evidence="1">Membrane</location>
        <topology evidence="1">Multi-pass membrane protein</topology>
    </subcellularLocation>
</comment>
<dbReference type="InterPro" id="IPR024041">
    <property type="entry name" value="NH4_transpt_AmtB-like_dom"/>
</dbReference>
<evidence type="ECO:0000256" key="5">
    <source>
        <dbReference type="ARBA" id="ARBA00022989"/>
    </source>
</evidence>
<dbReference type="Proteomes" id="UP000599578">
    <property type="component" value="Unassembled WGS sequence"/>
</dbReference>
<reference evidence="10 11" key="1">
    <citation type="journal article" date="2014" name="Int. J. Syst. Evol. Microbiol.">
        <title>Complete genome sequence of Corynebacterium casei LMG S-19264T (=DSM 44701T), isolated from a smear-ripened cheese.</title>
        <authorList>
            <consortium name="US DOE Joint Genome Institute (JGI-PGF)"/>
            <person name="Walter F."/>
            <person name="Albersmeier A."/>
            <person name="Kalinowski J."/>
            <person name="Ruckert C."/>
        </authorList>
    </citation>
    <scope>NUCLEOTIDE SEQUENCE [LARGE SCALE GENOMIC DNA]</scope>
    <source>
        <strain evidence="10 11">CGMCC 1.7286</strain>
    </source>
</reference>
<dbReference type="InterPro" id="IPR029020">
    <property type="entry name" value="Ammonium/urea_transptr"/>
</dbReference>
<feature type="transmembrane region" description="Helical" evidence="8">
    <location>
        <begin position="58"/>
        <end position="77"/>
    </location>
</feature>
<keyword evidence="7 8" id="KW-0924">Ammonia transport</keyword>
<dbReference type="InterPro" id="IPR019879">
    <property type="entry name" value="Ammonium_transptr_marine"/>
</dbReference>
<keyword evidence="6 8" id="KW-0472">Membrane</keyword>
<keyword evidence="11" id="KW-1185">Reference proteome</keyword>
<dbReference type="InterPro" id="IPR018047">
    <property type="entry name" value="Ammonium_transpt_CS"/>
</dbReference>
<dbReference type="GO" id="GO:0097272">
    <property type="term" value="P:ammonium homeostasis"/>
    <property type="evidence" value="ECO:0007669"/>
    <property type="project" value="TreeGrafter"/>
</dbReference>
<feature type="transmembrane region" description="Helical" evidence="8">
    <location>
        <begin position="142"/>
        <end position="159"/>
    </location>
</feature>
<dbReference type="EMBL" id="BMLT01000002">
    <property type="protein sequence ID" value="GGO77841.1"/>
    <property type="molecule type" value="Genomic_DNA"/>
</dbReference>
<feature type="transmembrane region" description="Helical" evidence="8">
    <location>
        <begin position="307"/>
        <end position="327"/>
    </location>
</feature>
<feature type="transmembrane region" description="Helical" evidence="8">
    <location>
        <begin position="179"/>
        <end position="199"/>
    </location>
</feature>
<comment type="similarity">
    <text evidence="2 8">Belongs to the ammonia transporter channel (TC 1.A.11.2) family.</text>
</comment>